<comment type="caution">
    <text evidence="1">The sequence shown here is derived from an EMBL/GenBank/DDBJ whole genome shotgun (WGS) entry which is preliminary data.</text>
</comment>
<sequence length="121" mass="13847">MKWLAIIFGVIFVLLFVVALTLPWRFQRHGQHIVFDLKQGFVRVESAALAEEVAVDDVVGLQTLSRYNETQLNIVGFTNNVPFRLWVHTDLHGNIAKLVSDFEVYLGWRVVSHIRCVGKRG</sequence>
<evidence type="ECO:0000313" key="2">
    <source>
        <dbReference type="Proteomes" id="UP000324479"/>
    </source>
</evidence>
<proteinExistence type="predicted"/>
<accession>A0A5M6D6P7</accession>
<dbReference type="Proteomes" id="UP000324479">
    <property type="component" value="Unassembled WGS sequence"/>
</dbReference>
<gene>
    <name evidence="1" type="ORF">FYK55_17145</name>
</gene>
<evidence type="ECO:0000313" key="1">
    <source>
        <dbReference type="EMBL" id="KAA5541922.1"/>
    </source>
</evidence>
<keyword evidence="2" id="KW-1185">Reference proteome</keyword>
<dbReference type="EMBL" id="VWOX01000009">
    <property type="protein sequence ID" value="KAA5541922.1"/>
    <property type="molecule type" value="Genomic_DNA"/>
</dbReference>
<organism evidence="1 2">
    <name type="scientific">Roseiconus nitratireducens</name>
    <dbReference type="NCBI Taxonomy" id="2605748"/>
    <lineage>
        <taxon>Bacteria</taxon>
        <taxon>Pseudomonadati</taxon>
        <taxon>Planctomycetota</taxon>
        <taxon>Planctomycetia</taxon>
        <taxon>Pirellulales</taxon>
        <taxon>Pirellulaceae</taxon>
        <taxon>Roseiconus</taxon>
    </lineage>
</organism>
<dbReference type="RefSeq" id="WP_161604581.1">
    <property type="nucleotide sequence ID" value="NZ_VWOX01000009.1"/>
</dbReference>
<dbReference type="AlphaFoldDB" id="A0A5M6D6P7"/>
<protein>
    <submittedName>
        <fullName evidence="1">Uncharacterized protein</fullName>
    </submittedName>
</protein>
<name>A0A5M6D6P7_9BACT</name>
<reference evidence="1 2" key="1">
    <citation type="submission" date="2019-08" db="EMBL/GenBank/DDBJ databases">
        <authorList>
            <person name="Dhanesh K."/>
            <person name="Kumar G."/>
            <person name="Sasikala C."/>
            <person name="Venkata Ramana C."/>
        </authorList>
    </citation>
    <scope>NUCLEOTIDE SEQUENCE [LARGE SCALE GENOMIC DNA]</scope>
    <source>
        <strain evidence="1 2">JC645</strain>
    </source>
</reference>